<evidence type="ECO:0000256" key="1">
    <source>
        <dbReference type="PROSITE-ProRule" id="PRU00325"/>
    </source>
</evidence>
<gene>
    <name evidence="4" type="ORF">UBAL3_74420082</name>
</gene>
<evidence type="ECO:0000313" key="5">
    <source>
        <dbReference type="Proteomes" id="UP000009374"/>
    </source>
</evidence>
<protein>
    <recommendedName>
        <fullName evidence="3">SWIM-type domain-containing protein</fullName>
    </recommendedName>
</protein>
<accession>C6HV12</accession>
<keyword evidence="1" id="KW-0863">Zinc-finger</keyword>
<dbReference type="PANTHER" id="PTHR38133:SF1">
    <property type="entry name" value="SLR1429 PROTEIN"/>
    <property type="match status" value="1"/>
</dbReference>
<evidence type="ECO:0000259" key="3">
    <source>
        <dbReference type="PROSITE" id="PS50966"/>
    </source>
</evidence>
<evidence type="ECO:0000256" key="2">
    <source>
        <dbReference type="SAM" id="MobiDB-lite"/>
    </source>
</evidence>
<dbReference type="PANTHER" id="PTHR38133">
    <property type="entry name" value="SLR1429 PROTEIN"/>
    <property type="match status" value="1"/>
</dbReference>
<evidence type="ECO:0000313" key="4">
    <source>
        <dbReference type="EMBL" id="EES53623.1"/>
    </source>
</evidence>
<dbReference type="Pfam" id="PF04434">
    <property type="entry name" value="SWIM"/>
    <property type="match status" value="1"/>
</dbReference>
<organism evidence="4 5">
    <name type="scientific">Leptospirillum ferrodiazotrophum</name>
    <dbReference type="NCBI Taxonomy" id="412449"/>
    <lineage>
        <taxon>Bacteria</taxon>
        <taxon>Pseudomonadati</taxon>
        <taxon>Nitrospirota</taxon>
        <taxon>Nitrospiria</taxon>
        <taxon>Nitrospirales</taxon>
        <taxon>Nitrospiraceae</taxon>
        <taxon>Leptospirillum</taxon>
    </lineage>
</organism>
<keyword evidence="5" id="KW-1185">Reference proteome</keyword>
<proteinExistence type="predicted"/>
<reference evidence="4 5" key="1">
    <citation type="journal article" date="2009" name="Appl. Environ. Microbiol.">
        <title>Community genomic and proteomic analyses of chemoautotrophic iron-oxidizing "Leptospirillum rubarum" (Group II) and "Leptospirillum ferrodiazotrophum" (Group III) bacteria in acid mine drainage biofilms.</title>
        <authorList>
            <person name="Goltsman D.S."/>
            <person name="Denef V.J."/>
            <person name="Singer S.W."/>
            <person name="VerBerkmoes N.C."/>
            <person name="Lefsrud M."/>
            <person name="Mueller R.S."/>
            <person name="Dick G.J."/>
            <person name="Sun C.L."/>
            <person name="Wheeler K.E."/>
            <person name="Zemla A."/>
            <person name="Baker B.J."/>
            <person name="Hauser L."/>
            <person name="Land M."/>
            <person name="Shah M.B."/>
            <person name="Thelen M.P."/>
            <person name="Hettich R.L."/>
            <person name="Banfield J.F."/>
        </authorList>
    </citation>
    <scope>NUCLEOTIDE SEQUENCE [LARGE SCALE GENOMIC DNA]</scope>
</reference>
<dbReference type="AlphaFoldDB" id="C6HV12"/>
<feature type="domain" description="SWIM-type" evidence="3">
    <location>
        <begin position="150"/>
        <end position="180"/>
    </location>
</feature>
<dbReference type="Proteomes" id="UP000009374">
    <property type="component" value="Unassembled WGS sequence"/>
</dbReference>
<dbReference type="PROSITE" id="PS50966">
    <property type="entry name" value="ZF_SWIM"/>
    <property type="match status" value="1"/>
</dbReference>
<keyword evidence="1" id="KW-0862">Zinc</keyword>
<dbReference type="InterPro" id="IPR007527">
    <property type="entry name" value="Znf_SWIM"/>
</dbReference>
<name>C6HV12_9BACT</name>
<feature type="region of interest" description="Disordered" evidence="2">
    <location>
        <begin position="228"/>
        <end position="399"/>
    </location>
</feature>
<sequence length="399" mass="42563">MSYDGFRPYVPVAQRREKALKEARKAQKAGTVLSPVHVEGRKIAKTVWGQAWCDNLESYSDYANRLPRGRSYVKNGAIIDLAIEPGKVRAQVMGSSLYRIEITVAPAAKERWSQLVAGVTGSIASLVELLQGKFSKGVMEKICHPDSGLFPSPQEIALSCSCPDWASMCKHVAAALYGVGARLDASPELLFTLRNVSPSELIAEAAKVPSGATKSPVRGRALETEGLDDLFGIDLEKEGGEEPGVPRPKAGRPAREARPGTPKKKVLPQKSEEKPSLSGERRKRAKKASAGTKAAPPAEKKSPAARGARKKTPVRSSKEQAVAGAKKTEVAEFKTGTAMKKTASTSGSPPKKARPATGQSVVETETKARPGRPPGKSSPARTNLPGKKTESFKDQGGPR</sequence>
<dbReference type="EMBL" id="GG693859">
    <property type="protein sequence ID" value="EES53623.1"/>
    <property type="molecule type" value="Genomic_DNA"/>
</dbReference>
<dbReference type="GO" id="GO:0008270">
    <property type="term" value="F:zinc ion binding"/>
    <property type="evidence" value="ECO:0007669"/>
    <property type="project" value="UniProtKB-KW"/>
</dbReference>
<keyword evidence="1" id="KW-0479">Metal-binding</keyword>